<keyword evidence="7 10" id="KW-1133">Transmembrane helix</keyword>
<dbReference type="Pfam" id="PF00664">
    <property type="entry name" value="ABC_membrane"/>
    <property type="match status" value="1"/>
</dbReference>
<dbReference type="PROSITE" id="PS50929">
    <property type="entry name" value="ABC_TM1F"/>
    <property type="match status" value="1"/>
</dbReference>
<evidence type="ECO:0000256" key="10">
    <source>
        <dbReference type="SAM" id="Phobius"/>
    </source>
</evidence>
<dbReference type="Gene3D" id="3.40.50.300">
    <property type="entry name" value="P-loop containing nucleotide triphosphate hydrolases"/>
    <property type="match status" value="1"/>
</dbReference>
<dbReference type="Gene3D" id="3.90.70.10">
    <property type="entry name" value="Cysteine proteinases"/>
    <property type="match status" value="1"/>
</dbReference>
<keyword evidence="8 10" id="KW-0472">Membrane</keyword>
<evidence type="ECO:0000259" key="12">
    <source>
        <dbReference type="PROSITE" id="PS50929"/>
    </source>
</evidence>
<reference evidence="14 15" key="1">
    <citation type="journal article" date="2020" name="Cell Host Microbe">
        <title>Functional and Genomic Variation between Human-Derived Isolates of Lachnospiraceae Reveals Inter- and Intra-Species Diversity.</title>
        <authorList>
            <person name="Sorbara M.T."/>
            <person name="Littmann E.R."/>
            <person name="Fontana E."/>
            <person name="Moody T.U."/>
            <person name="Kohout C.E."/>
            <person name="Gjonbalaj M."/>
            <person name="Eaton V."/>
            <person name="Seok R."/>
            <person name="Leiner I.M."/>
            <person name="Pamer E.G."/>
        </authorList>
    </citation>
    <scope>NUCLEOTIDE SEQUENCE [LARGE SCALE GENOMIC DNA]</scope>
    <source>
        <strain evidence="14 15">MSK.14.16</strain>
    </source>
</reference>
<keyword evidence="2 10" id="KW-0812">Transmembrane</keyword>
<dbReference type="RefSeq" id="WP_173865890.1">
    <property type="nucleotide sequence ID" value="NZ_JAAWUU010000009.1"/>
</dbReference>
<evidence type="ECO:0000256" key="4">
    <source>
        <dbReference type="ARBA" id="ARBA00022807"/>
    </source>
</evidence>
<evidence type="ECO:0000256" key="9">
    <source>
        <dbReference type="ARBA" id="ARBA00043264"/>
    </source>
</evidence>
<dbReference type="InterPro" id="IPR003593">
    <property type="entry name" value="AAA+_ATPase"/>
</dbReference>
<comment type="caution">
    <text evidence="14">The sequence shown here is derived from an EMBL/GenBank/DDBJ whole genome shotgun (WGS) entry which is preliminary data.</text>
</comment>
<feature type="domain" description="ABC transporter" evidence="11">
    <location>
        <begin position="496"/>
        <end position="729"/>
    </location>
</feature>
<dbReference type="NCBIfam" id="TIGR03796">
    <property type="entry name" value="NHLM_micro_ABC1"/>
    <property type="match status" value="1"/>
</dbReference>
<dbReference type="InterPro" id="IPR017871">
    <property type="entry name" value="ABC_transporter-like_CS"/>
</dbReference>
<sequence>MKNRFRKEREVPKPKRKAVRPPVIMQMEALECGAASLCMILAYYRHWVPLEEMRAACGVSRNGSNAQNIYLAAEEYGLEVKAWSYELEELMEEATFPCIIHWEFQHFVVLDGFKKGKALLNDPARGYVEVPMEEFDESFTGICLTFEPGEDFRMGGTKKSMLEFGRKRLKGTKSIACYLLLLSAALAFLSILQPVFSSIFVDRLLVGQKGEWLQFFVVGIMGVTLLQILLSWISQSKLRKVRGKLAVSANAKFMWHVLRLPIEFFTQRMAGDIAARQKANQDIAAKLIQIFTPMVLNFLMLIFYLIVIFRYSPVLALIGVFSTLLNVLAAQKIAEKRANITRVMMRNQGNLDGTTYAGIEMIETIKASGADNGFFEKWAGIQASVNTQKTRYSEVSTLMGMIPTVISSVSDTVILALGAWFVLKGKFTVGMVLAFQGFMLAFREPVEEFLSAGKDLQEMRSNMERVEDVLEYPTDAFTDQEALQEEGEYDKLDGSVELKDVTFGYSRLEEPLIEHFSLSIRPGERVAIVGASGCGKSTISKLISGLYQPWEGEILFGGKKISEIHHQVFTGSLAVVDQDIILFEDTIANNIKMWDSTIEDYEMILAARDAQLHEDIMNRDGGYQYRILDGGRDFSGGQRQRLEIARVLAQDPTIILMDEATSALDAKTEYDVVNSIKARGITCIVVAHRLSTIQDCDEIIVMDKGRIAERGKHAELMAAGGLYTKLVLSE</sequence>
<feature type="transmembrane region" description="Helical" evidence="10">
    <location>
        <begin position="175"/>
        <end position="200"/>
    </location>
</feature>
<keyword evidence="15" id="KW-1185">Reference proteome</keyword>
<feature type="domain" description="Peptidase C39" evidence="13">
    <location>
        <begin position="26"/>
        <end position="146"/>
    </location>
</feature>
<evidence type="ECO:0000256" key="7">
    <source>
        <dbReference type="ARBA" id="ARBA00022989"/>
    </source>
</evidence>
<keyword evidence="4" id="KW-0788">Thiol protease</keyword>
<organism evidence="14 15">
    <name type="scientific">Faecalicatena fissicatena</name>
    <dbReference type="NCBI Taxonomy" id="290055"/>
    <lineage>
        <taxon>Bacteria</taxon>
        <taxon>Bacillati</taxon>
        <taxon>Bacillota</taxon>
        <taxon>Clostridia</taxon>
        <taxon>Lachnospirales</taxon>
        <taxon>Lachnospiraceae</taxon>
        <taxon>Faecalicatena</taxon>
    </lineage>
</organism>
<dbReference type="SUPFAM" id="SSF52540">
    <property type="entry name" value="P-loop containing nucleoside triphosphate hydrolases"/>
    <property type="match status" value="1"/>
</dbReference>
<keyword evidence="9" id="KW-0080">Bacteriocin transport</keyword>
<dbReference type="Pfam" id="PF00005">
    <property type="entry name" value="ABC_tran"/>
    <property type="match status" value="1"/>
</dbReference>
<dbReference type="InterPro" id="IPR039421">
    <property type="entry name" value="Type_1_exporter"/>
</dbReference>
<feature type="transmembrane region" description="Helical" evidence="10">
    <location>
        <begin position="212"/>
        <end position="233"/>
    </location>
</feature>
<name>A0ABX2GWZ4_9FIRM</name>
<dbReference type="InterPro" id="IPR003439">
    <property type="entry name" value="ABC_transporter-like_ATP-bd"/>
</dbReference>
<evidence type="ECO:0000256" key="3">
    <source>
        <dbReference type="ARBA" id="ARBA00022741"/>
    </source>
</evidence>
<feature type="domain" description="ABC transmembrane type-1" evidence="12">
    <location>
        <begin position="179"/>
        <end position="458"/>
    </location>
</feature>
<evidence type="ECO:0000313" key="14">
    <source>
        <dbReference type="EMBL" id="NSG29390.1"/>
    </source>
</evidence>
<dbReference type="InterPro" id="IPR005074">
    <property type="entry name" value="Peptidase_C39"/>
</dbReference>
<dbReference type="InterPro" id="IPR036640">
    <property type="entry name" value="ABC1_TM_sf"/>
</dbReference>
<dbReference type="Pfam" id="PF03412">
    <property type="entry name" value="Peptidase_C39"/>
    <property type="match status" value="1"/>
</dbReference>
<evidence type="ECO:0000256" key="8">
    <source>
        <dbReference type="ARBA" id="ARBA00023136"/>
    </source>
</evidence>
<keyword evidence="6" id="KW-0813">Transport</keyword>
<evidence type="ECO:0000256" key="6">
    <source>
        <dbReference type="ARBA" id="ARBA00022927"/>
    </source>
</evidence>
<dbReference type="PANTHER" id="PTHR24221">
    <property type="entry name" value="ATP-BINDING CASSETTE SUB-FAMILY B"/>
    <property type="match status" value="1"/>
</dbReference>
<dbReference type="SUPFAM" id="SSF90123">
    <property type="entry name" value="ABC transporter transmembrane region"/>
    <property type="match status" value="1"/>
</dbReference>
<evidence type="ECO:0000259" key="11">
    <source>
        <dbReference type="PROSITE" id="PS50893"/>
    </source>
</evidence>
<dbReference type="PANTHER" id="PTHR24221:SF654">
    <property type="entry name" value="ATP-BINDING CASSETTE SUB-FAMILY B MEMBER 6"/>
    <property type="match status" value="1"/>
</dbReference>
<dbReference type="Gene3D" id="1.20.1560.10">
    <property type="entry name" value="ABC transporter type 1, transmembrane domain"/>
    <property type="match status" value="1"/>
</dbReference>
<protein>
    <submittedName>
        <fullName evidence="14">NHLP family bacteriocin export ABC transporter peptidase/permease/ATPase subunit</fullName>
    </submittedName>
</protein>
<comment type="subcellular location">
    <subcellularLocation>
        <location evidence="1">Cell membrane</location>
        <topology evidence="1">Multi-pass membrane protein</topology>
    </subcellularLocation>
</comment>
<dbReference type="SMART" id="SM00382">
    <property type="entry name" value="AAA"/>
    <property type="match status" value="1"/>
</dbReference>
<keyword evidence="4" id="KW-0645">Protease</keyword>
<dbReference type="EMBL" id="JAAWUZ010000008">
    <property type="protein sequence ID" value="NSG29390.1"/>
    <property type="molecule type" value="Genomic_DNA"/>
</dbReference>
<dbReference type="InterPro" id="IPR027417">
    <property type="entry name" value="P-loop_NTPase"/>
</dbReference>
<keyword evidence="5" id="KW-0067">ATP-binding</keyword>
<evidence type="ECO:0000313" key="15">
    <source>
        <dbReference type="Proteomes" id="UP000821846"/>
    </source>
</evidence>
<evidence type="ECO:0000256" key="5">
    <source>
        <dbReference type="ARBA" id="ARBA00022840"/>
    </source>
</evidence>
<dbReference type="PROSITE" id="PS50893">
    <property type="entry name" value="ABC_TRANSPORTER_2"/>
    <property type="match status" value="1"/>
</dbReference>
<dbReference type="InterPro" id="IPR011527">
    <property type="entry name" value="ABC1_TM_dom"/>
</dbReference>
<evidence type="ECO:0000256" key="2">
    <source>
        <dbReference type="ARBA" id="ARBA00022692"/>
    </source>
</evidence>
<dbReference type="Proteomes" id="UP000821846">
    <property type="component" value="Unassembled WGS sequence"/>
</dbReference>
<evidence type="ECO:0000256" key="1">
    <source>
        <dbReference type="ARBA" id="ARBA00004651"/>
    </source>
</evidence>
<dbReference type="InterPro" id="IPR022514">
    <property type="entry name" value="NHPM_micro_ABC1"/>
</dbReference>
<keyword evidence="6" id="KW-0653">Protein transport</keyword>
<evidence type="ECO:0000259" key="13">
    <source>
        <dbReference type="PROSITE" id="PS50990"/>
    </source>
</evidence>
<dbReference type="PROSITE" id="PS50990">
    <property type="entry name" value="PEPTIDASE_C39"/>
    <property type="match status" value="1"/>
</dbReference>
<dbReference type="CDD" id="cd18569">
    <property type="entry name" value="ABC_6TM_NHLM_bacteriocin"/>
    <property type="match status" value="1"/>
</dbReference>
<feature type="transmembrane region" description="Helical" evidence="10">
    <location>
        <begin position="314"/>
        <end position="334"/>
    </location>
</feature>
<accession>A0ABX2GWZ4</accession>
<keyword evidence="3" id="KW-0547">Nucleotide-binding</keyword>
<dbReference type="PROSITE" id="PS00211">
    <property type="entry name" value="ABC_TRANSPORTER_1"/>
    <property type="match status" value="1"/>
</dbReference>
<gene>
    <name evidence="14" type="ORF">HFM93_03655</name>
</gene>
<keyword evidence="4" id="KW-0378">Hydrolase</keyword>
<feature type="transmembrane region" description="Helical" evidence="10">
    <location>
        <begin position="287"/>
        <end position="308"/>
    </location>
</feature>
<proteinExistence type="predicted"/>